<dbReference type="AlphaFoldDB" id="A0A2R5GD87"/>
<feature type="region of interest" description="Disordered" evidence="1">
    <location>
        <begin position="185"/>
        <end position="216"/>
    </location>
</feature>
<evidence type="ECO:0000313" key="3">
    <source>
        <dbReference type="Proteomes" id="UP000241890"/>
    </source>
</evidence>
<feature type="compositionally biased region" description="Low complexity" evidence="1">
    <location>
        <begin position="1"/>
        <end position="17"/>
    </location>
</feature>
<proteinExistence type="predicted"/>
<feature type="compositionally biased region" description="Low complexity" evidence="1">
    <location>
        <begin position="150"/>
        <end position="159"/>
    </location>
</feature>
<organism evidence="2 3">
    <name type="scientific">Hondaea fermentalgiana</name>
    <dbReference type="NCBI Taxonomy" id="2315210"/>
    <lineage>
        <taxon>Eukaryota</taxon>
        <taxon>Sar</taxon>
        <taxon>Stramenopiles</taxon>
        <taxon>Bigyra</taxon>
        <taxon>Labyrinthulomycetes</taxon>
        <taxon>Thraustochytrida</taxon>
        <taxon>Thraustochytriidae</taxon>
        <taxon>Hondaea</taxon>
    </lineage>
</organism>
<dbReference type="InParanoid" id="A0A2R5GD87"/>
<protein>
    <submittedName>
        <fullName evidence="2">Uncharacterized protein</fullName>
    </submittedName>
</protein>
<sequence length="484" mass="55568">MQYHYQSLSHHQQPQMEHMLESHHHQQQHHQMQQQQQQMQQLQQQQQFNQHLESLGAMQGSSSDSRDWAGEWAAPLDESEWWASNEHLLPFASTIEDDLSEGTACVSQPVSPKDDMLKYSQFASDDSIQTVQLEEGCNVYFKRPFHQYHQHQQQQQMQHHNQRSYSGALPDLSNRSQQVVPMYASQHRTMPLQKAAEDRANKRRRTQSSASKPIKREVNIEIEQPDLPLVQTQNQAQQQLKQEHRLVPSSAASAVRPSSLSQVHPNAIDLNPRDFQSILRALGAHLVDGASSGRHCVDLIDPKVLTTLQPDARSDRIRFIQPDKTFIMNATVPLKDRRRYDSFCDQTLETGETTFWCDQGNAHCMLDCSKPLQESAIDGKHVNPRTIQVAHALARRVSGLTQMERPIIKSFYYALCARPSSKSNLRKTKGSLSGSWPLGLHKHIYVLCEQSVDNRHKILPGSQIWLVRYFVKGKLHPELDRFVL</sequence>
<dbReference type="Proteomes" id="UP000241890">
    <property type="component" value="Unassembled WGS sequence"/>
</dbReference>
<comment type="caution">
    <text evidence="2">The sequence shown here is derived from an EMBL/GenBank/DDBJ whole genome shotgun (WGS) entry which is preliminary data.</text>
</comment>
<keyword evidence="3" id="KW-1185">Reference proteome</keyword>
<evidence type="ECO:0000313" key="2">
    <source>
        <dbReference type="EMBL" id="GBG28940.1"/>
    </source>
</evidence>
<feature type="region of interest" description="Disordered" evidence="1">
    <location>
        <begin position="149"/>
        <end position="171"/>
    </location>
</feature>
<accession>A0A2R5GD87</accession>
<dbReference type="EMBL" id="BEYU01000050">
    <property type="protein sequence ID" value="GBG28940.1"/>
    <property type="molecule type" value="Genomic_DNA"/>
</dbReference>
<name>A0A2R5GD87_9STRA</name>
<evidence type="ECO:0000256" key="1">
    <source>
        <dbReference type="SAM" id="MobiDB-lite"/>
    </source>
</evidence>
<reference evidence="2 3" key="1">
    <citation type="submission" date="2017-12" db="EMBL/GenBank/DDBJ databases">
        <title>Sequencing, de novo assembly and annotation of complete genome of a new Thraustochytrid species, strain FCC1311.</title>
        <authorList>
            <person name="Sedici K."/>
            <person name="Godart F."/>
            <person name="Aiese Cigliano R."/>
            <person name="Sanseverino W."/>
            <person name="Barakat M."/>
            <person name="Ortet P."/>
            <person name="Marechal E."/>
            <person name="Cagnac O."/>
            <person name="Amato A."/>
        </authorList>
    </citation>
    <scope>NUCLEOTIDE SEQUENCE [LARGE SCALE GENOMIC DNA]</scope>
</reference>
<feature type="region of interest" description="Disordered" evidence="1">
    <location>
        <begin position="1"/>
        <end position="41"/>
    </location>
</feature>
<gene>
    <name evidence="2" type="ORF">FCC1311_051612</name>
</gene>
<feature type="compositionally biased region" description="Low complexity" evidence="1">
    <location>
        <begin position="29"/>
        <end position="41"/>
    </location>
</feature>